<evidence type="ECO:0000256" key="5">
    <source>
        <dbReference type="SAM" id="Phobius"/>
    </source>
</evidence>
<proteinExistence type="predicted"/>
<organism evidence="6 7">
    <name type="scientific">Amycolatopsis vancoresmycina DSM 44592</name>
    <dbReference type="NCBI Taxonomy" id="1292037"/>
    <lineage>
        <taxon>Bacteria</taxon>
        <taxon>Bacillati</taxon>
        <taxon>Actinomycetota</taxon>
        <taxon>Actinomycetes</taxon>
        <taxon>Pseudonocardiales</taxon>
        <taxon>Pseudonocardiaceae</taxon>
        <taxon>Amycolatopsis</taxon>
    </lineage>
</organism>
<feature type="non-terminal residue" evidence="6">
    <location>
        <position position="1"/>
    </location>
</feature>
<keyword evidence="4 5" id="KW-0472">Membrane</keyword>
<dbReference type="Proteomes" id="UP000014139">
    <property type="component" value="Unassembled WGS sequence"/>
</dbReference>
<evidence type="ECO:0000256" key="3">
    <source>
        <dbReference type="ARBA" id="ARBA00022989"/>
    </source>
</evidence>
<keyword evidence="2 5" id="KW-0812">Transmembrane</keyword>
<evidence type="ECO:0000256" key="1">
    <source>
        <dbReference type="ARBA" id="ARBA00004141"/>
    </source>
</evidence>
<evidence type="ECO:0000256" key="4">
    <source>
        <dbReference type="ARBA" id="ARBA00023136"/>
    </source>
</evidence>
<keyword evidence="3 5" id="KW-1133">Transmembrane helix</keyword>
<dbReference type="GO" id="GO:0016020">
    <property type="term" value="C:membrane"/>
    <property type="evidence" value="ECO:0007669"/>
    <property type="project" value="UniProtKB-SubCell"/>
</dbReference>
<dbReference type="EMBL" id="AOUO01000397">
    <property type="protein sequence ID" value="EOD65494.1"/>
    <property type="molecule type" value="Genomic_DNA"/>
</dbReference>
<dbReference type="InterPro" id="IPR051788">
    <property type="entry name" value="MFS_Transporter"/>
</dbReference>
<comment type="subcellular location">
    <subcellularLocation>
        <location evidence="1">Membrane</location>
        <topology evidence="1">Multi-pass membrane protein</topology>
    </subcellularLocation>
</comment>
<dbReference type="Gene3D" id="1.20.1250.20">
    <property type="entry name" value="MFS general substrate transporter like domains"/>
    <property type="match status" value="1"/>
</dbReference>
<feature type="transmembrane region" description="Helical" evidence="5">
    <location>
        <begin position="54"/>
        <end position="75"/>
    </location>
</feature>
<dbReference type="AlphaFoldDB" id="R1I4X9"/>
<gene>
    <name evidence="6" type="ORF">H480_26382</name>
</gene>
<dbReference type="PANTHER" id="PTHR23514:SF13">
    <property type="entry name" value="INNER MEMBRANE PROTEIN YBJJ"/>
    <property type="match status" value="1"/>
</dbReference>
<sequence>GLLAAAAIPVAAAGYLGFALAGAGLAASFPLALSLAGDAGRRGDGTGGEREIGFVTAIAYTGFLGGPPIVGGIAQVAGYDVAFGFAAFVAALILPAAVAARRSRRREEADAMIGR</sequence>
<feature type="transmembrane region" description="Helical" evidence="5">
    <location>
        <begin position="12"/>
        <end position="33"/>
    </location>
</feature>
<evidence type="ECO:0000256" key="2">
    <source>
        <dbReference type="ARBA" id="ARBA00022692"/>
    </source>
</evidence>
<dbReference type="InterPro" id="IPR036259">
    <property type="entry name" value="MFS_trans_sf"/>
</dbReference>
<dbReference type="SUPFAM" id="SSF103473">
    <property type="entry name" value="MFS general substrate transporter"/>
    <property type="match status" value="1"/>
</dbReference>
<reference evidence="6 7" key="1">
    <citation type="submission" date="2013-02" db="EMBL/GenBank/DDBJ databases">
        <title>Draft genome sequence of Amycolatopsis vancoresmycina strain DSM 44592T.</title>
        <authorList>
            <person name="Kumar S."/>
            <person name="Kaur N."/>
            <person name="Kaur C."/>
            <person name="Raghava G.P.S."/>
            <person name="Mayilraj S."/>
        </authorList>
    </citation>
    <scope>NUCLEOTIDE SEQUENCE [LARGE SCALE GENOMIC DNA]</scope>
    <source>
        <strain evidence="6 7">DSM 44592</strain>
    </source>
</reference>
<dbReference type="PATRIC" id="fig|1292037.4.peg.4985"/>
<comment type="caution">
    <text evidence="6">The sequence shown here is derived from an EMBL/GenBank/DDBJ whole genome shotgun (WGS) entry which is preliminary data.</text>
</comment>
<protein>
    <submittedName>
        <fullName evidence="6">Major facilitator transporter</fullName>
    </submittedName>
</protein>
<evidence type="ECO:0000313" key="6">
    <source>
        <dbReference type="EMBL" id="EOD65494.1"/>
    </source>
</evidence>
<name>R1I4X9_9PSEU</name>
<feature type="transmembrane region" description="Helical" evidence="5">
    <location>
        <begin position="81"/>
        <end position="100"/>
    </location>
</feature>
<keyword evidence="7" id="KW-1185">Reference proteome</keyword>
<dbReference type="PANTHER" id="PTHR23514">
    <property type="entry name" value="BYPASS OF STOP CODON PROTEIN 6"/>
    <property type="match status" value="1"/>
</dbReference>
<accession>R1I4X9</accession>
<evidence type="ECO:0000313" key="7">
    <source>
        <dbReference type="Proteomes" id="UP000014139"/>
    </source>
</evidence>